<dbReference type="EMBL" id="MHSA01000004">
    <property type="protein sequence ID" value="OHA34936.1"/>
    <property type="molecule type" value="Genomic_DNA"/>
</dbReference>
<sequence>MLGNFLPNVPHGALVVPKGTPSRHIPLLSADFLFFRDFSELNRHAKNRRGAFVQRHDRKIIYKQILDDILSTRFDFCFPSGNGNMVCRHHNGRWIVFPIYWEKENRPIRKEKDDLRTDDKE</sequence>
<name>A0A1G2NFU8_9BACT</name>
<accession>A0A1G2NFU8</accession>
<organism evidence="1 2">
    <name type="scientific">Candidatus Taylorbacteria bacterium RIFCSPLOWO2_01_FULL_48_100</name>
    <dbReference type="NCBI Taxonomy" id="1802322"/>
    <lineage>
        <taxon>Bacteria</taxon>
        <taxon>Candidatus Tayloriibacteriota</taxon>
    </lineage>
</organism>
<evidence type="ECO:0000313" key="2">
    <source>
        <dbReference type="Proteomes" id="UP000177797"/>
    </source>
</evidence>
<proteinExistence type="predicted"/>
<dbReference type="Proteomes" id="UP000177797">
    <property type="component" value="Unassembled WGS sequence"/>
</dbReference>
<dbReference type="AlphaFoldDB" id="A0A1G2NFU8"/>
<protein>
    <submittedName>
        <fullName evidence="1">Uncharacterized protein</fullName>
    </submittedName>
</protein>
<gene>
    <name evidence="1" type="ORF">A2938_02215</name>
</gene>
<comment type="caution">
    <text evidence="1">The sequence shown here is derived from an EMBL/GenBank/DDBJ whole genome shotgun (WGS) entry which is preliminary data.</text>
</comment>
<reference evidence="1 2" key="1">
    <citation type="journal article" date="2016" name="Nat. Commun.">
        <title>Thousands of microbial genomes shed light on interconnected biogeochemical processes in an aquifer system.</title>
        <authorList>
            <person name="Anantharaman K."/>
            <person name="Brown C.T."/>
            <person name="Hug L.A."/>
            <person name="Sharon I."/>
            <person name="Castelle C.J."/>
            <person name="Probst A.J."/>
            <person name="Thomas B.C."/>
            <person name="Singh A."/>
            <person name="Wilkins M.J."/>
            <person name="Karaoz U."/>
            <person name="Brodie E.L."/>
            <person name="Williams K.H."/>
            <person name="Hubbard S.S."/>
            <person name="Banfield J.F."/>
        </authorList>
    </citation>
    <scope>NUCLEOTIDE SEQUENCE [LARGE SCALE GENOMIC DNA]</scope>
</reference>
<evidence type="ECO:0000313" key="1">
    <source>
        <dbReference type="EMBL" id="OHA34936.1"/>
    </source>
</evidence>